<keyword evidence="1" id="KW-0547">Nucleotide-binding</keyword>
<evidence type="ECO:0000256" key="2">
    <source>
        <dbReference type="ARBA" id="ARBA00022840"/>
    </source>
</evidence>
<sequence>MEQQTVSVAKARIITTLNAQASKYNKLLKNNVSVNTNKSEKYKVKIIEDYLKKQSEIGQIGYELLQDLVAAKKDMRREL</sequence>
<organism evidence="4 5">
    <name type="scientific">Diversispora epigaea</name>
    <dbReference type="NCBI Taxonomy" id="1348612"/>
    <lineage>
        <taxon>Eukaryota</taxon>
        <taxon>Fungi</taxon>
        <taxon>Fungi incertae sedis</taxon>
        <taxon>Mucoromycota</taxon>
        <taxon>Glomeromycotina</taxon>
        <taxon>Glomeromycetes</taxon>
        <taxon>Diversisporales</taxon>
        <taxon>Diversisporaceae</taxon>
        <taxon>Diversispora</taxon>
    </lineage>
</organism>
<gene>
    <name evidence="4" type="ORF">Glove_335g28</name>
</gene>
<feature type="domain" description="MCM C-terminal AAA(+) ATPase" evidence="3">
    <location>
        <begin position="1"/>
        <end position="25"/>
    </location>
</feature>
<dbReference type="InterPro" id="IPR001208">
    <property type="entry name" value="MCM_dom"/>
</dbReference>
<comment type="caution">
    <text evidence="4">The sequence shown here is derived from an EMBL/GenBank/DDBJ whole genome shotgun (WGS) entry which is preliminary data.</text>
</comment>
<dbReference type="Proteomes" id="UP000266861">
    <property type="component" value="Unassembled WGS sequence"/>
</dbReference>
<dbReference type="GO" id="GO:0005524">
    <property type="term" value="F:ATP binding"/>
    <property type="evidence" value="ECO:0007669"/>
    <property type="project" value="UniProtKB-KW"/>
</dbReference>
<keyword evidence="2" id="KW-0067">ATP-binding</keyword>
<dbReference type="AlphaFoldDB" id="A0A397HN32"/>
<reference evidence="4 5" key="1">
    <citation type="submission" date="2018-08" db="EMBL/GenBank/DDBJ databases">
        <title>Genome and evolution of the arbuscular mycorrhizal fungus Diversispora epigaea (formerly Glomus versiforme) and its bacterial endosymbionts.</title>
        <authorList>
            <person name="Sun X."/>
            <person name="Fei Z."/>
            <person name="Harrison M."/>
        </authorList>
    </citation>
    <scope>NUCLEOTIDE SEQUENCE [LARGE SCALE GENOMIC DNA]</scope>
    <source>
        <strain evidence="4 5">IT104</strain>
    </source>
</reference>
<name>A0A397HN32_9GLOM</name>
<evidence type="ECO:0000313" key="5">
    <source>
        <dbReference type="Proteomes" id="UP000266861"/>
    </source>
</evidence>
<dbReference type="EMBL" id="PQFF01000306">
    <property type="protein sequence ID" value="RHZ62744.1"/>
    <property type="molecule type" value="Genomic_DNA"/>
</dbReference>
<evidence type="ECO:0000313" key="4">
    <source>
        <dbReference type="EMBL" id="RHZ62744.1"/>
    </source>
</evidence>
<dbReference type="GO" id="GO:0003677">
    <property type="term" value="F:DNA binding"/>
    <property type="evidence" value="ECO:0007669"/>
    <property type="project" value="InterPro"/>
</dbReference>
<proteinExistence type="predicted"/>
<dbReference type="Pfam" id="PF00493">
    <property type="entry name" value="MCM"/>
    <property type="match status" value="1"/>
</dbReference>
<keyword evidence="5" id="KW-1185">Reference proteome</keyword>
<evidence type="ECO:0000256" key="1">
    <source>
        <dbReference type="ARBA" id="ARBA00022741"/>
    </source>
</evidence>
<accession>A0A397HN32</accession>
<evidence type="ECO:0000259" key="3">
    <source>
        <dbReference type="Pfam" id="PF00493"/>
    </source>
</evidence>
<protein>
    <recommendedName>
        <fullName evidence="3">MCM C-terminal AAA(+) ATPase domain-containing protein</fullName>
    </recommendedName>
</protein>